<gene>
    <name evidence="2" type="ORF">CYK91_16210</name>
    <name evidence="1" type="ORF">pBeta2_00069</name>
</gene>
<reference evidence="1" key="1">
    <citation type="journal article" date="2011" name="MBio">
        <title>Necrotic Enteritis-Derived Clostridium perfringens Strain with Three Closely Related Independently Conjugative Toxin and Antibiotic Resistance Plasmids.</title>
        <authorList>
            <person name="Bannam T.L."/>
            <person name="Yan X.X."/>
            <person name="Harrison P.F."/>
            <person name="Seemann T."/>
            <person name="Keyburn A.L."/>
            <person name="Stubenrauch C."/>
            <person name="Weeramantri L.H."/>
            <person name="Cheung J.K."/>
            <person name="McClane B.A."/>
            <person name="Boyce J.D."/>
            <person name="Moore R.J."/>
            <person name="Rood J.I."/>
        </authorList>
    </citation>
    <scope>NUCLEOTIDE SEQUENCE</scope>
    <source>
        <strain evidence="1">EHE-NE18</strain>
        <plasmid evidence="1">pJIR3844</plasmid>
    </source>
</reference>
<accession>G5DSB8</accession>
<organism evidence="1">
    <name type="scientific">Clostridium perfringens</name>
    <dbReference type="NCBI Taxonomy" id="1502"/>
    <lineage>
        <taxon>Bacteria</taxon>
        <taxon>Bacillati</taxon>
        <taxon>Bacillota</taxon>
        <taxon>Clostridia</taxon>
        <taxon>Eubacteriales</taxon>
        <taxon>Clostridiaceae</taxon>
        <taxon>Clostridium</taxon>
    </lineage>
</organism>
<evidence type="ECO:0000313" key="3">
    <source>
        <dbReference type="Proteomes" id="UP000247117"/>
    </source>
</evidence>
<dbReference type="RefSeq" id="WP_015060569.1">
    <property type="nucleotide sequence ID" value="NC_019257.1"/>
</dbReference>
<keyword evidence="1" id="KW-0614">Plasmid</keyword>
<evidence type="ECO:0000313" key="2">
    <source>
        <dbReference type="EMBL" id="PWX36267.1"/>
    </source>
</evidence>
<reference evidence="2 3" key="2">
    <citation type="journal article" date="2018" name="BMC Genomics">
        <title>Whole genome analysis reveals the diversity and evolutionary relationships between necrotic enteritis-causing strains of Clostridium perfringens.</title>
        <authorList>
            <person name="Lacey J.A."/>
            <person name="Allnutt T.R."/>
            <person name="Vezina B."/>
            <person name="Van T.T.H."/>
            <person name="Stent T."/>
            <person name="Han X."/>
            <person name="Rood J.I."/>
            <person name="Wade B."/>
            <person name="Keyburn A.L."/>
            <person name="Seeman T."/>
            <person name="Chen H."/>
            <person name="Haring V."/>
            <person name="Johanesen P.A."/>
            <person name="Lyras D."/>
            <person name="Moore R.J."/>
        </authorList>
    </citation>
    <scope>NUCLEOTIDE SEQUENCE [LARGE SCALE GENOMIC DNA]</scope>
    <source>
        <strain evidence="2 3">EUR-NE15</strain>
    </source>
</reference>
<dbReference type="EMBL" id="JN689217">
    <property type="protein sequence ID" value="AEP94959.1"/>
    <property type="molecule type" value="Genomic_DNA"/>
</dbReference>
<dbReference type="Proteomes" id="UP000247117">
    <property type="component" value="Unassembled WGS sequence"/>
</dbReference>
<name>G5DSB8_CLOPF</name>
<dbReference type="AlphaFoldDB" id="G5DSB8"/>
<proteinExistence type="predicted"/>
<protein>
    <submittedName>
        <fullName evidence="1">Uncharacterized protein</fullName>
    </submittedName>
</protein>
<sequence>MNKNDKVKAGYWSVATQKHLKVFRADSCNIDEFDNLDLSGKAGMFLGTIRGNGTITNINKIEKMANTVGIKPRELRTIILPEIEKYSDKKIEILRSSTGDIEGIQEYIFSNKEVLEISGNIFENQNSRAIERITIETMDKTKKIPYLENEIKDILIKDGFKEKDVEIALQLQNQFKLINILQKGKSNEKIISNEYIWGSNHEKIALAVSNLDMENRNELGDIISVIQNSQGYPIEKLNTIDNNLIKLAKKTGMIDPTTIISSRSIRKEFGFTPNLIDGLEFEDDILDDLKLFLASIRFGENYTQHTTIIDPEAFLKSLIRNGEIGPHDANACDYTLLEKKGIVKVEKKSKYNHYLGRNREGYFLKLIKDDVAKKALEIIKNPKYSINIEHNNQTNYDIINNTGNYLSPEEVRINIGKSPEIVAEAEAYLTSVLRDETIL</sequence>
<evidence type="ECO:0000313" key="1">
    <source>
        <dbReference type="EMBL" id="AEP94959.1"/>
    </source>
</evidence>
<geneLocation type="plasmid" evidence="1">
    <name>pJIR3844</name>
</geneLocation>
<dbReference type="EMBL" id="PJTB01000022">
    <property type="protein sequence ID" value="PWX36267.1"/>
    <property type="molecule type" value="Genomic_DNA"/>
</dbReference>